<accession>A0ABR4JVB9</accession>
<gene>
    <name evidence="1" type="ORF">BJY01DRAFT_190849</name>
</gene>
<dbReference type="EMBL" id="JBFXLU010000085">
    <property type="protein sequence ID" value="KAL2843934.1"/>
    <property type="molecule type" value="Genomic_DNA"/>
</dbReference>
<evidence type="ECO:0000313" key="1">
    <source>
        <dbReference type="EMBL" id="KAL2843934.1"/>
    </source>
</evidence>
<comment type="caution">
    <text evidence="1">The sequence shown here is derived from an EMBL/GenBank/DDBJ whole genome shotgun (WGS) entry which is preliminary data.</text>
</comment>
<dbReference type="Proteomes" id="UP001610446">
    <property type="component" value="Unassembled WGS sequence"/>
</dbReference>
<proteinExistence type="predicted"/>
<sequence>MARSIYLVEMFLKEHGVSPLADFMCAEPILQDTKTIRDKCNPLWVWIGFKLLKNRPRAAQKFRRALHNRFGLTETEWGAMQAYFTCYEAVGVAIQRREWLHYECHRLNKLQTTDGYNAADTSPASLAYRETFDELQRSHEEMAKRLDLLRKAARGFCYTPIGHAVYACHLKRNWHMHPWLTEQCQGAGGCCARRCGCCAKREVRGMGYWVGHCTPACRCCVKHNRLLRPIDLLEDGFEVRFRVRRARNDSYCRNALEAMVWQS</sequence>
<evidence type="ECO:0000313" key="2">
    <source>
        <dbReference type="Proteomes" id="UP001610446"/>
    </source>
</evidence>
<organism evidence="1 2">
    <name type="scientific">Aspergillus pseudoustus</name>
    <dbReference type="NCBI Taxonomy" id="1810923"/>
    <lineage>
        <taxon>Eukaryota</taxon>
        <taxon>Fungi</taxon>
        <taxon>Dikarya</taxon>
        <taxon>Ascomycota</taxon>
        <taxon>Pezizomycotina</taxon>
        <taxon>Eurotiomycetes</taxon>
        <taxon>Eurotiomycetidae</taxon>
        <taxon>Eurotiales</taxon>
        <taxon>Aspergillaceae</taxon>
        <taxon>Aspergillus</taxon>
        <taxon>Aspergillus subgen. Nidulantes</taxon>
    </lineage>
</organism>
<protein>
    <submittedName>
        <fullName evidence="1">Uncharacterized protein</fullName>
    </submittedName>
</protein>
<keyword evidence="2" id="KW-1185">Reference proteome</keyword>
<reference evidence="1 2" key="1">
    <citation type="submission" date="2024-07" db="EMBL/GenBank/DDBJ databases">
        <title>Section-level genome sequencing and comparative genomics of Aspergillus sections Usti and Cavernicolus.</title>
        <authorList>
            <consortium name="Lawrence Berkeley National Laboratory"/>
            <person name="Nybo J.L."/>
            <person name="Vesth T.C."/>
            <person name="Theobald S."/>
            <person name="Frisvad J.C."/>
            <person name="Larsen T.O."/>
            <person name="Kjaerboelling I."/>
            <person name="Rothschild-Mancinelli K."/>
            <person name="Lyhne E.K."/>
            <person name="Kogle M.E."/>
            <person name="Barry K."/>
            <person name="Clum A."/>
            <person name="Na H."/>
            <person name="Ledsgaard L."/>
            <person name="Lin J."/>
            <person name="Lipzen A."/>
            <person name="Kuo A."/>
            <person name="Riley R."/>
            <person name="Mondo S."/>
            <person name="Labutti K."/>
            <person name="Haridas S."/>
            <person name="Pangalinan J."/>
            <person name="Salamov A.A."/>
            <person name="Simmons B.A."/>
            <person name="Magnuson J.K."/>
            <person name="Chen J."/>
            <person name="Drula E."/>
            <person name="Henrissat B."/>
            <person name="Wiebenga A."/>
            <person name="Lubbers R.J."/>
            <person name="Gomes A.C."/>
            <person name="Makela M.R."/>
            <person name="Stajich J."/>
            <person name="Grigoriev I.V."/>
            <person name="Mortensen U.H."/>
            <person name="De Vries R.P."/>
            <person name="Baker S.E."/>
            <person name="Andersen M.R."/>
        </authorList>
    </citation>
    <scope>NUCLEOTIDE SEQUENCE [LARGE SCALE GENOMIC DNA]</scope>
    <source>
        <strain evidence="1 2">CBS 123904</strain>
    </source>
</reference>
<name>A0ABR4JVB9_9EURO</name>